<gene>
    <name evidence="1" type="ORF">FOB19_01080</name>
</gene>
<dbReference type="Proteomes" id="UP000509126">
    <property type="component" value="Chromosome"/>
</dbReference>
<protein>
    <submittedName>
        <fullName evidence="1">Uncharacterized protein</fullName>
    </submittedName>
</protein>
<reference evidence="1 2" key="1">
    <citation type="submission" date="2019-11" db="EMBL/GenBank/DDBJ databases">
        <title>FDA dAtabase for Regulatory Grade micrObial Sequences (FDA-ARGOS): Supporting development and validation of Infectious Disease Dx tests.</title>
        <authorList>
            <person name="Patel R."/>
            <person name="Rucinski S."/>
            <person name="Tallon L."/>
            <person name="Sadzewicz L."/>
            <person name="Vavikolanu K."/>
            <person name="Mehta A."/>
            <person name="Aluvathingal J."/>
            <person name="Nadendla S."/>
            <person name="Nandy P."/>
            <person name="Geyer C."/>
            <person name="Yan Y."/>
            <person name="Sichtig H."/>
        </authorList>
    </citation>
    <scope>NUCLEOTIDE SEQUENCE [LARGE SCALE GENOMIC DNA]</scope>
    <source>
        <strain evidence="1 2">FDAARGOS_557</strain>
    </source>
</reference>
<evidence type="ECO:0000313" key="2">
    <source>
        <dbReference type="Proteomes" id="UP000509126"/>
    </source>
</evidence>
<sequence length="66" mass="7624">MMMSCFYMTLGDGITSIKWPIELCPYLIKARANMQAKIDDLAQKNSIESARKKVHDLLKRQRILPV</sequence>
<accession>A0A6N1MX92</accession>
<name>A0A6N1MX92_ACILW</name>
<dbReference type="AlphaFoldDB" id="A0A6N1MX92"/>
<proteinExistence type="predicted"/>
<evidence type="ECO:0000313" key="1">
    <source>
        <dbReference type="EMBL" id="QKU20166.1"/>
    </source>
</evidence>
<organism evidence="1 2">
    <name type="scientific">Acinetobacter lwoffii</name>
    <dbReference type="NCBI Taxonomy" id="28090"/>
    <lineage>
        <taxon>Bacteria</taxon>
        <taxon>Pseudomonadati</taxon>
        <taxon>Pseudomonadota</taxon>
        <taxon>Gammaproteobacteria</taxon>
        <taxon>Moraxellales</taxon>
        <taxon>Moraxellaceae</taxon>
        <taxon>Acinetobacter</taxon>
    </lineage>
</organism>
<dbReference type="EMBL" id="CP054803">
    <property type="protein sequence ID" value="QKU20166.1"/>
    <property type="molecule type" value="Genomic_DNA"/>
</dbReference>